<feature type="compositionally biased region" description="Low complexity" evidence="1">
    <location>
        <begin position="121"/>
        <end position="131"/>
    </location>
</feature>
<protein>
    <submittedName>
        <fullName evidence="3">Putative flagellar hook-length control protein FliK</fullName>
    </submittedName>
</protein>
<keyword evidence="3" id="KW-0966">Cell projection</keyword>
<feature type="compositionally biased region" description="Low complexity" evidence="1">
    <location>
        <begin position="178"/>
        <end position="189"/>
    </location>
</feature>
<feature type="region of interest" description="Disordered" evidence="1">
    <location>
        <begin position="308"/>
        <end position="333"/>
    </location>
</feature>
<feature type="region of interest" description="Disordered" evidence="1">
    <location>
        <begin position="654"/>
        <end position="712"/>
    </location>
</feature>
<evidence type="ECO:0000259" key="2">
    <source>
        <dbReference type="Pfam" id="PF02120"/>
    </source>
</evidence>
<proteinExistence type="predicted"/>
<dbReference type="EMBL" id="KM596626">
    <property type="protein sequence ID" value="AIY26199.1"/>
    <property type="molecule type" value="Genomic_DNA"/>
</dbReference>
<dbReference type="AlphaFoldDB" id="A0A0A1ECE4"/>
<reference evidence="3" key="1">
    <citation type="journal article" date="2014" name="PLoS ONE">
        <title>Characterization of the secretomes of two vibrios pathogenic to mollusks.</title>
        <authorList>
            <person name="Madec S."/>
            <person name="Pichereau V."/>
            <person name="Jacq A."/>
            <person name="Paillard M."/>
            <person name="Boisset C."/>
            <person name="Guerard F."/>
            <person name="Paillard C."/>
            <person name="Nicolas J.L."/>
        </authorList>
    </citation>
    <scope>NUCLEOTIDE SEQUENCE</scope>
    <source>
        <strain evidence="3">CECT4600</strain>
    </source>
</reference>
<accession>A0A0A1ECE4</accession>
<sequence length="712" mass="71355">MSHGSLSVSEVSKSSSLLGKANTSSPQDSESEGFIDILKSAFSSDSSSSETEGGDSKITSDTEGKVSQSSGEDAESSESVKGKATTGEVADSDNVDTQGAETEGSSSKVSAKTGSEETSDSLLKQESSQSESGKEGTADVDKTMSEGNKLLERLDESNKALAENAQAGTEGKGLPPEAAASAGVAVSQAENASGKTKAVVGNNAVVASEASGSKQAVADSLAGTSEDKVTAVATESSSNPVGQFAAIGAGGAIASQASAEPVSPESGSANKASVDSDPSVDGEVDENAVAMLAAGTLGVVSTAGKADKAVESPTSEQIKWGAPDSATQSASAATKQGAGVDASQVGVGASQVDVAQAGAVVGMAGTAAMMVDGEAKVNGVATTQSVPASTFEGQPLVAAEAEEASVTYGEPMWASTNAELAAAEGGKKSIEASTAAKVATSAALAAQLHNPTAAQLPTDKAAASLVSSGALSQDIAMQSAQTQSLAAANAVSTPVAATEQAKVISAAAASALVLGEGKGQGTKPGPGTEDKSDLAHQLAGVAGQQGLTVAQARGLEAQTVNAAQQPPLQLTRDAAGEQLAERVQMMLSKNLKNIDIRLDPPELGRMQIRMTMNNDVASVQFTVANQQTRDIVEQAMPRLREMLAQQGLQLADTSVQQQNAGQQQQSQYVAGQNGQQGRKNGDNDADGELGLDNPSEVNVDVTSNRDGISFYA</sequence>
<evidence type="ECO:0000313" key="3">
    <source>
        <dbReference type="EMBL" id="AIY26199.1"/>
    </source>
</evidence>
<feature type="region of interest" description="Disordered" evidence="1">
    <location>
        <begin position="1"/>
        <end position="198"/>
    </location>
</feature>
<keyword evidence="3" id="KW-0282">Flagellum</keyword>
<feature type="compositionally biased region" description="Low complexity" evidence="1">
    <location>
        <begin position="654"/>
        <end position="676"/>
    </location>
</feature>
<dbReference type="Gene3D" id="3.30.750.140">
    <property type="match status" value="1"/>
</dbReference>
<dbReference type="Pfam" id="PF02120">
    <property type="entry name" value="Flg_hook"/>
    <property type="match status" value="1"/>
</dbReference>
<dbReference type="PANTHER" id="PTHR37533:SF2">
    <property type="entry name" value="FLAGELLAR HOOK-LENGTH CONTROL PROTEIN"/>
    <property type="match status" value="1"/>
</dbReference>
<dbReference type="CDD" id="cd17470">
    <property type="entry name" value="T3SS_Flik_C"/>
    <property type="match status" value="1"/>
</dbReference>
<organism evidence="3">
    <name type="scientific">Vibrio tapetis</name>
    <dbReference type="NCBI Taxonomy" id="52443"/>
    <lineage>
        <taxon>Bacteria</taxon>
        <taxon>Pseudomonadati</taxon>
        <taxon>Pseudomonadota</taxon>
        <taxon>Gammaproteobacteria</taxon>
        <taxon>Vibrionales</taxon>
        <taxon>Vibrionaceae</taxon>
        <taxon>Vibrio</taxon>
    </lineage>
</organism>
<feature type="domain" description="Flagellar hook-length control protein-like C-terminal" evidence="2">
    <location>
        <begin position="581"/>
        <end position="664"/>
    </location>
</feature>
<name>A0A0A1ECE4_9VIBR</name>
<dbReference type="PANTHER" id="PTHR37533">
    <property type="entry name" value="FLAGELLAR HOOK-LENGTH CONTROL PROTEIN"/>
    <property type="match status" value="1"/>
</dbReference>
<dbReference type="InterPro" id="IPR038610">
    <property type="entry name" value="FliK-like_C_sf"/>
</dbReference>
<feature type="region of interest" description="Disordered" evidence="1">
    <location>
        <begin position="253"/>
        <end position="285"/>
    </location>
</feature>
<keyword evidence="3" id="KW-0969">Cilium</keyword>
<evidence type="ECO:0000256" key="1">
    <source>
        <dbReference type="SAM" id="MobiDB-lite"/>
    </source>
</evidence>
<feature type="compositionally biased region" description="Polar residues" evidence="1">
    <location>
        <begin position="95"/>
        <end position="113"/>
    </location>
</feature>
<feature type="compositionally biased region" description="Basic and acidic residues" evidence="1">
    <location>
        <begin position="54"/>
        <end position="64"/>
    </location>
</feature>
<feature type="compositionally biased region" description="Low complexity" evidence="1">
    <location>
        <begin position="1"/>
        <end position="20"/>
    </location>
</feature>
<dbReference type="InterPro" id="IPR052563">
    <property type="entry name" value="FliK"/>
</dbReference>
<dbReference type="InterPro" id="IPR021136">
    <property type="entry name" value="Flagellar_hook_control-like_C"/>
</dbReference>
<feature type="compositionally biased region" description="Basic and acidic residues" evidence="1">
    <location>
        <begin position="132"/>
        <end position="158"/>
    </location>
</feature>